<comment type="similarity">
    <text evidence="3 8">Belongs to the methylenetetrahydrofolate reductase family.</text>
</comment>
<dbReference type="InterPro" id="IPR029041">
    <property type="entry name" value="FAD-linked_oxidoreductase-like"/>
</dbReference>
<evidence type="ECO:0000313" key="11">
    <source>
        <dbReference type="Proteomes" id="UP000178082"/>
    </source>
</evidence>
<evidence type="ECO:0000256" key="1">
    <source>
        <dbReference type="ARBA" id="ARBA00001974"/>
    </source>
</evidence>
<evidence type="ECO:0000256" key="2">
    <source>
        <dbReference type="ARBA" id="ARBA00004777"/>
    </source>
</evidence>
<dbReference type="GO" id="GO:0043565">
    <property type="term" value="F:sequence-specific DNA binding"/>
    <property type="evidence" value="ECO:0007669"/>
    <property type="project" value="InterPro"/>
</dbReference>
<keyword evidence="6 8" id="KW-0560">Oxidoreductase</keyword>
<keyword evidence="5 8" id="KW-0274">FAD</keyword>
<dbReference type="Pfam" id="PF02954">
    <property type="entry name" value="HTH_8"/>
    <property type="match status" value="1"/>
</dbReference>
<dbReference type="InterPro" id="IPR002197">
    <property type="entry name" value="HTH_Fis"/>
</dbReference>
<dbReference type="Gene3D" id="3.20.20.220">
    <property type="match status" value="1"/>
</dbReference>
<comment type="pathway">
    <text evidence="2 8">One-carbon metabolism; tetrahydrofolate interconversion.</text>
</comment>
<evidence type="ECO:0000256" key="5">
    <source>
        <dbReference type="ARBA" id="ARBA00022827"/>
    </source>
</evidence>
<accession>A0A1F7SJS6</accession>
<dbReference type="InterPro" id="IPR009057">
    <property type="entry name" value="Homeodomain-like_sf"/>
</dbReference>
<dbReference type="Pfam" id="PF02219">
    <property type="entry name" value="MTHFR"/>
    <property type="match status" value="1"/>
</dbReference>
<dbReference type="Gene3D" id="1.10.10.60">
    <property type="entry name" value="Homeodomain-like"/>
    <property type="match status" value="1"/>
</dbReference>
<dbReference type="PANTHER" id="PTHR45754">
    <property type="entry name" value="METHYLENETETRAHYDROFOLATE REDUCTASE"/>
    <property type="match status" value="1"/>
</dbReference>
<evidence type="ECO:0000313" key="10">
    <source>
        <dbReference type="EMBL" id="OGL54023.1"/>
    </source>
</evidence>
<dbReference type="PANTHER" id="PTHR45754:SF3">
    <property type="entry name" value="METHYLENETETRAHYDROFOLATE REDUCTASE (NADPH)"/>
    <property type="match status" value="1"/>
</dbReference>
<sequence>MQFSESIKRNDFLVTTHLESCCPDDAFDAIKTANFFSSFINGMLISDELQFNSKIGSIAICHLLKDSGIDPIVHIACSGKTKKLLEAFLMTSWMLGIKNLCITSEKVSIIKSKSETSETKEVNALQLINFIHRLKEGKDFSNKNIREKPSFTVGTLLNLENGNSESCGETIKQKIEAGIEFIITTPIYSIRQIENLIQYTEGKGVKIIAGVMPVLSVEAARRVNHSQHEKPITSEIIERLGKAKNSIMEGIHIASELVKEIKNKVNGIHLVASEKIIPKVLKESSISQIPSLSLMKEENDFQKLNQIFEGKLSIKELEKAYIIRVLKNNRGNRSAAAEVLGIHRNTLMRKCQEFEINI</sequence>
<proteinExistence type="inferred from homology"/>
<evidence type="ECO:0000256" key="8">
    <source>
        <dbReference type="RuleBase" id="RU003862"/>
    </source>
</evidence>
<feature type="domain" description="DNA binding HTH" evidence="9">
    <location>
        <begin position="314"/>
        <end position="354"/>
    </location>
</feature>
<dbReference type="EMBL" id="MGDI01000017">
    <property type="protein sequence ID" value="OGL54023.1"/>
    <property type="molecule type" value="Genomic_DNA"/>
</dbReference>
<dbReference type="PRINTS" id="PR01590">
    <property type="entry name" value="HTHFIS"/>
</dbReference>
<evidence type="ECO:0000256" key="6">
    <source>
        <dbReference type="ARBA" id="ARBA00023002"/>
    </source>
</evidence>
<evidence type="ECO:0000256" key="3">
    <source>
        <dbReference type="ARBA" id="ARBA00006743"/>
    </source>
</evidence>
<dbReference type="GO" id="GO:0005829">
    <property type="term" value="C:cytosol"/>
    <property type="evidence" value="ECO:0007669"/>
    <property type="project" value="TreeGrafter"/>
</dbReference>
<organism evidence="10 11">
    <name type="scientific">Candidatus Schekmanbacteria bacterium RIFCSPLOWO2_12_FULL_38_15</name>
    <dbReference type="NCBI Taxonomy" id="1817883"/>
    <lineage>
        <taxon>Bacteria</taxon>
        <taxon>Candidatus Schekmaniibacteriota</taxon>
    </lineage>
</organism>
<reference evidence="10 11" key="1">
    <citation type="journal article" date="2016" name="Nat. Commun.">
        <title>Thousands of microbial genomes shed light on interconnected biogeochemical processes in an aquifer system.</title>
        <authorList>
            <person name="Anantharaman K."/>
            <person name="Brown C.T."/>
            <person name="Hug L.A."/>
            <person name="Sharon I."/>
            <person name="Castelle C.J."/>
            <person name="Probst A.J."/>
            <person name="Thomas B.C."/>
            <person name="Singh A."/>
            <person name="Wilkins M.J."/>
            <person name="Karaoz U."/>
            <person name="Brodie E.L."/>
            <person name="Williams K.H."/>
            <person name="Hubbard S.S."/>
            <person name="Banfield J.F."/>
        </authorList>
    </citation>
    <scope>NUCLEOTIDE SEQUENCE [LARGE SCALE GENOMIC DNA]</scope>
</reference>
<dbReference type="GO" id="GO:0009086">
    <property type="term" value="P:methionine biosynthetic process"/>
    <property type="evidence" value="ECO:0007669"/>
    <property type="project" value="TreeGrafter"/>
</dbReference>
<dbReference type="GO" id="GO:0106312">
    <property type="term" value="F:methylenetetrahydrofolate reductase (NADH) activity"/>
    <property type="evidence" value="ECO:0007669"/>
    <property type="project" value="UniProtKB-EC"/>
</dbReference>
<dbReference type="AlphaFoldDB" id="A0A1F7SJS6"/>
<evidence type="ECO:0000259" key="9">
    <source>
        <dbReference type="Pfam" id="PF02954"/>
    </source>
</evidence>
<dbReference type="SUPFAM" id="SSF46689">
    <property type="entry name" value="Homeodomain-like"/>
    <property type="match status" value="1"/>
</dbReference>
<name>A0A1F7SJS6_9BACT</name>
<dbReference type="Proteomes" id="UP000178082">
    <property type="component" value="Unassembled WGS sequence"/>
</dbReference>
<dbReference type="GO" id="GO:0071949">
    <property type="term" value="F:FAD binding"/>
    <property type="evidence" value="ECO:0007669"/>
    <property type="project" value="TreeGrafter"/>
</dbReference>
<evidence type="ECO:0000256" key="7">
    <source>
        <dbReference type="ARBA" id="ARBA00048628"/>
    </source>
</evidence>
<dbReference type="STRING" id="1817883.A3G31_04145"/>
<dbReference type="InterPro" id="IPR003171">
    <property type="entry name" value="Mehydrof_redctse-like"/>
</dbReference>
<dbReference type="SUPFAM" id="SSF51730">
    <property type="entry name" value="FAD-linked oxidoreductase"/>
    <property type="match status" value="1"/>
</dbReference>
<protein>
    <recommendedName>
        <fullName evidence="8">Methylenetetrahydrofolate reductase</fullName>
    </recommendedName>
</protein>
<dbReference type="UniPathway" id="UPA00193"/>
<keyword evidence="4 8" id="KW-0285">Flavoprotein</keyword>
<evidence type="ECO:0000256" key="4">
    <source>
        <dbReference type="ARBA" id="ARBA00022630"/>
    </source>
</evidence>
<dbReference type="GO" id="GO:0035999">
    <property type="term" value="P:tetrahydrofolate interconversion"/>
    <property type="evidence" value="ECO:0007669"/>
    <property type="project" value="UniProtKB-UniPathway"/>
</dbReference>
<comment type="cofactor">
    <cofactor evidence="1 8">
        <name>FAD</name>
        <dbReference type="ChEBI" id="CHEBI:57692"/>
    </cofactor>
</comment>
<gene>
    <name evidence="10" type="ORF">A3G31_04145</name>
</gene>
<comment type="catalytic activity">
    <reaction evidence="7">
        <text>(6S)-5-methyl-5,6,7,8-tetrahydrofolate + NAD(+) = (6R)-5,10-methylene-5,6,7,8-tetrahydrofolate + NADH + H(+)</text>
        <dbReference type="Rhea" id="RHEA:19821"/>
        <dbReference type="ChEBI" id="CHEBI:15378"/>
        <dbReference type="ChEBI" id="CHEBI:15636"/>
        <dbReference type="ChEBI" id="CHEBI:18608"/>
        <dbReference type="ChEBI" id="CHEBI:57540"/>
        <dbReference type="ChEBI" id="CHEBI:57945"/>
        <dbReference type="EC" id="1.5.1.54"/>
    </reaction>
    <physiologicalReaction direction="right-to-left" evidence="7">
        <dbReference type="Rhea" id="RHEA:19823"/>
    </physiologicalReaction>
</comment>
<comment type="caution">
    <text evidence="10">The sequence shown here is derived from an EMBL/GenBank/DDBJ whole genome shotgun (WGS) entry which is preliminary data.</text>
</comment>